<dbReference type="InterPro" id="IPR036390">
    <property type="entry name" value="WH_DNA-bd_sf"/>
</dbReference>
<protein>
    <recommendedName>
        <fullName evidence="4">COP9 signalosome complex subunit 3</fullName>
    </recommendedName>
</protein>
<dbReference type="PANTHER" id="PTHR10758:SF1">
    <property type="entry name" value="COP9 SIGNALOSOME COMPLEX SUBUNIT 3"/>
    <property type="match status" value="1"/>
</dbReference>
<evidence type="ECO:0000256" key="2">
    <source>
        <dbReference type="ARBA" id="ARBA00004496"/>
    </source>
</evidence>
<dbReference type="SMART" id="SM00088">
    <property type="entry name" value="PINT"/>
    <property type="match status" value="1"/>
</dbReference>
<keyword evidence="7" id="KW-0539">Nucleus</keyword>
<reference evidence="10" key="1">
    <citation type="journal article" date="2022" name="bioRxiv">
        <title>Genomics of Preaxostyla Flagellates Illuminates Evolutionary Transitions and the Path Towards Mitochondrial Loss.</title>
        <authorList>
            <person name="Novak L.V.F."/>
            <person name="Treitli S.C."/>
            <person name="Pyrih J."/>
            <person name="Halakuc P."/>
            <person name="Pipaliya S.V."/>
            <person name="Vacek V."/>
            <person name="Brzon O."/>
            <person name="Soukal P."/>
            <person name="Eme L."/>
            <person name="Dacks J.B."/>
            <person name="Karnkowska A."/>
            <person name="Elias M."/>
            <person name="Hampl V."/>
        </authorList>
    </citation>
    <scope>NUCLEOTIDE SEQUENCE</scope>
    <source>
        <strain evidence="10">RCP-MX</strain>
    </source>
</reference>
<evidence type="ECO:0000256" key="6">
    <source>
        <dbReference type="ARBA" id="ARBA00022790"/>
    </source>
</evidence>
<keyword evidence="5" id="KW-0963">Cytoplasm</keyword>
<evidence type="ECO:0000256" key="1">
    <source>
        <dbReference type="ARBA" id="ARBA00004123"/>
    </source>
</evidence>
<evidence type="ECO:0000256" key="5">
    <source>
        <dbReference type="ARBA" id="ARBA00022490"/>
    </source>
</evidence>
<organism evidence="10 11">
    <name type="scientific">Paratrimastix pyriformis</name>
    <dbReference type="NCBI Taxonomy" id="342808"/>
    <lineage>
        <taxon>Eukaryota</taxon>
        <taxon>Metamonada</taxon>
        <taxon>Preaxostyla</taxon>
        <taxon>Paratrimastigidae</taxon>
        <taxon>Paratrimastix</taxon>
    </lineage>
</organism>
<feature type="compositionally biased region" description="Pro residues" evidence="8">
    <location>
        <begin position="353"/>
        <end position="365"/>
    </location>
</feature>
<dbReference type="InterPro" id="IPR055089">
    <property type="entry name" value="COP9_N"/>
</dbReference>
<comment type="subcellular location">
    <subcellularLocation>
        <location evidence="2">Cytoplasm</location>
    </subcellularLocation>
    <subcellularLocation>
        <location evidence="1">Nucleus</location>
    </subcellularLocation>
</comment>
<evidence type="ECO:0000259" key="9">
    <source>
        <dbReference type="PROSITE" id="PS50250"/>
    </source>
</evidence>
<evidence type="ECO:0000256" key="8">
    <source>
        <dbReference type="SAM" id="MobiDB-lite"/>
    </source>
</evidence>
<comment type="caution">
    <text evidence="10">The sequence shown here is derived from an EMBL/GenBank/DDBJ whole genome shotgun (WGS) entry which is preliminary data.</text>
</comment>
<accession>A0ABQ8ULM5</accession>
<evidence type="ECO:0000256" key="7">
    <source>
        <dbReference type="ARBA" id="ARBA00023242"/>
    </source>
</evidence>
<feature type="domain" description="PCI" evidence="9">
    <location>
        <begin position="189"/>
        <end position="357"/>
    </location>
</feature>
<dbReference type="InterPro" id="IPR000717">
    <property type="entry name" value="PCI_dom"/>
</dbReference>
<feature type="region of interest" description="Disordered" evidence="8">
    <location>
        <begin position="341"/>
        <end position="411"/>
    </location>
</feature>
<dbReference type="InterPro" id="IPR050756">
    <property type="entry name" value="CSN3"/>
</dbReference>
<dbReference type="Proteomes" id="UP001141327">
    <property type="component" value="Unassembled WGS sequence"/>
</dbReference>
<evidence type="ECO:0000313" key="10">
    <source>
        <dbReference type="EMBL" id="KAJ4458851.1"/>
    </source>
</evidence>
<dbReference type="EMBL" id="JAPMOS010000025">
    <property type="protein sequence ID" value="KAJ4458851.1"/>
    <property type="molecule type" value="Genomic_DNA"/>
</dbReference>
<proteinExistence type="inferred from homology"/>
<dbReference type="Pfam" id="PF22788">
    <property type="entry name" value="COP9_hel_rpt"/>
    <property type="match status" value="1"/>
</dbReference>
<evidence type="ECO:0000256" key="4">
    <source>
        <dbReference type="ARBA" id="ARBA00014878"/>
    </source>
</evidence>
<dbReference type="SUPFAM" id="SSF46785">
    <property type="entry name" value="Winged helix' DNA-binding domain"/>
    <property type="match status" value="1"/>
</dbReference>
<evidence type="ECO:0000313" key="11">
    <source>
        <dbReference type="Proteomes" id="UP001141327"/>
    </source>
</evidence>
<evidence type="ECO:0000256" key="3">
    <source>
        <dbReference type="ARBA" id="ARBA00007084"/>
    </source>
</evidence>
<name>A0ABQ8ULM5_9EUKA</name>
<keyword evidence="6" id="KW-0736">Signalosome</keyword>
<comment type="similarity">
    <text evidence="3">Belongs to the CSN3 family.</text>
</comment>
<dbReference type="Pfam" id="PF01399">
    <property type="entry name" value="PCI"/>
    <property type="match status" value="1"/>
</dbReference>
<keyword evidence="11" id="KW-1185">Reference proteome</keyword>
<sequence>MDKIIDAITNLSTDPKNWDQLLNSLKSVEEHLVKNPAAIDHGLVVLNPTHHSLGMCFLLNCKALANVTTPGFLDQVALFIHQADWRQIRRAGSRFANLCRHYSEVLISQRSVTVAVRDLKAALILLRPSVNHVTPLHTQYLKVCILAKMYHQTTVAVDGDVTEIMPGTSARDLVLYFYYAGIALIGLKRFKRAQMFLQMGLSVPTTCTHAMLAESYKKYILVSLIVDGRVPSLSRVLNSMITRQLQVICKPYLDFAQAFNTYDPDQAHAVAAAHGELFVADKNMGLVKQCIQALYRRIIMRITTTFLTLSLADIATKAKLPTPRDAERLVVRMVEAGEIQASIDQPKGWSPSARPPRTSPTPTPPSWLTARSGASSKRCAASAGPTKTCSSPPHADDGVCPRAAGSGTMTR</sequence>
<dbReference type="PANTHER" id="PTHR10758">
    <property type="entry name" value="26S PROTEASOME NON-ATPASE REGULATORY SUBUNIT 3/COP9 SIGNALOSOME COMPLEX SUBUNIT 3"/>
    <property type="match status" value="1"/>
</dbReference>
<gene>
    <name evidence="10" type="ORF">PAPYR_5380</name>
</gene>
<dbReference type="PROSITE" id="PS50250">
    <property type="entry name" value="PCI"/>
    <property type="match status" value="1"/>
</dbReference>